<reference evidence="2 3" key="1">
    <citation type="submission" date="2023-11" db="EMBL/GenBank/DDBJ databases">
        <title>Dfirmibasis_genome.</title>
        <authorList>
            <person name="Edelbroek B."/>
            <person name="Kjellin J."/>
            <person name="Jerlstrom-Hultqvist J."/>
            <person name="Soderbom F."/>
        </authorList>
    </citation>
    <scope>NUCLEOTIDE SEQUENCE [LARGE SCALE GENOMIC DNA]</scope>
    <source>
        <strain evidence="2 3">TNS-C-14</strain>
    </source>
</reference>
<evidence type="ECO:0000259" key="1">
    <source>
        <dbReference type="PROSITE" id="PS50144"/>
    </source>
</evidence>
<organism evidence="2 3">
    <name type="scientific">Dictyostelium firmibasis</name>
    <dbReference type="NCBI Taxonomy" id="79012"/>
    <lineage>
        <taxon>Eukaryota</taxon>
        <taxon>Amoebozoa</taxon>
        <taxon>Evosea</taxon>
        <taxon>Eumycetozoa</taxon>
        <taxon>Dictyostelia</taxon>
        <taxon>Dictyosteliales</taxon>
        <taxon>Dictyosteliaceae</taxon>
        <taxon>Dictyostelium</taxon>
    </lineage>
</organism>
<gene>
    <name evidence="2" type="ORF">RB653_010240</name>
</gene>
<accession>A0AAN7YVD9</accession>
<feature type="domain" description="MATH" evidence="1">
    <location>
        <begin position="230"/>
        <end position="356"/>
    </location>
</feature>
<keyword evidence="3" id="KW-1185">Reference proteome</keyword>
<evidence type="ECO:0000313" key="2">
    <source>
        <dbReference type="EMBL" id="KAK5574985.1"/>
    </source>
</evidence>
<dbReference type="Proteomes" id="UP001344447">
    <property type="component" value="Unassembled WGS sequence"/>
</dbReference>
<dbReference type="SUPFAM" id="SSF49599">
    <property type="entry name" value="TRAF domain-like"/>
    <property type="match status" value="1"/>
</dbReference>
<dbReference type="AlphaFoldDB" id="A0AAN7YVD9"/>
<sequence>MDLENENIDFVKCLHIVVTPNQCERSHFFCFSCFKKCPICKNIRSNGFINTICKYQFKEDENSFGFVEDSEGCTFSGPLKNIAHHEETCKYRFEDCIYSVQNNKKSYGLFIKNNIRYGFYTGKTKPSKCKIRFKDLDFHYLVCPFRPKECKFCKSEILYSIKEHENFCSFSPMSETNELDNDQIEILRIKKQHQEVILSLKKEFSIQQMEKEKTILKLEKLVKENLSEPKNKFHWKIKNYLEFIRIGYCKSDKFLVQNFQFQFCILSDRDSIEGKSYIRLQLDSSDIPKGKFINTEISLKFKNQSGPLGNLYLESNLTFPILTSDSGCGVGHSINTHDLESNGFIKNNTLLISAEVKIKDIFWLVE</sequence>
<dbReference type="Pfam" id="PF22486">
    <property type="entry name" value="MATH_2"/>
    <property type="match status" value="1"/>
</dbReference>
<dbReference type="Gene3D" id="2.60.210.10">
    <property type="entry name" value="Apoptosis, Tumor Necrosis Factor Receptor Associated Protein 2, Chain A"/>
    <property type="match status" value="1"/>
</dbReference>
<dbReference type="PROSITE" id="PS50144">
    <property type="entry name" value="MATH"/>
    <property type="match status" value="1"/>
</dbReference>
<dbReference type="EMBL" id="JAVFKY010000006">
    <property type="protein sequence ID" value="KAK5574985.1"/>
    <property type="molecule type" value="Genomic_DNA"/>
</dbReference>
<protein>
    <recommendedName>
        <fullName evidence="1">MATH domain-containing protein</fullName>
    </recommendedName>
</protein>
<evidence type="ECO:0000313" key="3">
    <source>
        <dbReference type="Proteomes" id="UP001344447"/>
    </source>
</evidence>
<dbReference type="InterPro" id="IPR008974">
    <property type="entry name" value="TRAF-like"/>
</dbReference>
<name>A0AAN7YVD9_9MYCE</name>
<comment type="caution">
    <text evidence="2">The sequence shown here is derived from an EMBL/GenBank/DDBJ whole genome shotgun (WGS) entry which is preliminary data.</text>
</comment>
<proteinExistence type="predicted"/>
<dbReference type="InterPro" id="IPR002083">
    <property type="entry name" value="MATH/TRAF_dom"/>
</dbReference>
<dbReference type="CDD" id="cd00121">
    <property type="entry name" value="MATH"/>
    <property type="match status" value="1"/>
</dbReference>